<dbReference type="Gene3D" id="3.30.420.10">
    <property type="entry name" value="Ribonuclease H-like superfamily/Ribonuclease H"/>
    <property type="match status" value="1"/>
</dbReference>
<dbReference type="InterPro" id="IPR036397">
    <property type="entry name" value="RNaseH_sf"/>
</dbReference>
<evidence type="ECO:0000259" key="2">
    <source>
        <dbReference type="PROSITE" id="PS50994"/>
    </source>
</evidence>
<organism evidence="3 4">
    <name type="scientific">Pristionchus entomophagus</name>
    <dbReference type="NCBI Taxonomy" id="358040"/>
    <lineage>
        <taxon>Eukaryota</taxon>
        <taxon>Metazoa</taxon>
        <taxon>Ecdysozoa</taxon>
        <taxon>Nematoda</taxon>
        <taxon>Chromadorea</taxon>
        <taxon>Rhabditida</taxon>
        <taxon>Rhabditina</taxon>
        <taxon>Diplogasteromorpha</taxon>
        <taxon>Diplogasteroidea</taxon>
        <taxon>Neodiplogasteridae</taxon>
        <taxon>Pristionchus</taxon>
    </lineage>
</organism>
<feature type="domain" description="Integrase catalytic" evidence="2">
    <location>
        <begin position="1220"/>
        <end position="1405"/>
    </location>
</feature>
<feature type="region of interest" description="Disordered" evidence="1">
    <location>
        <begin position="126"/>
        <end position="184"/>
    </location>
</feature>
<name>A0AAV5TG78_9BILA</name>
<dbReference type="Proteomes" id="UP001432027">
    <property type="component" value="Unassembled WGS sequence"/>
</dbReference>
<dbReference type="Gene3D" id="1.10.340.70">
    <property type="match status" value="1"/>
</dbReference>
<feature type="compositionally biased region" description="Polar residues" evidence="1">
    <location>
        <begin position="527"/>
        <end position="544"/>
    </location>
</feature>
<dbReference type="GO" id="GO:0015074">
    <property type="term" value="P:DNA integration"/>
    <property type="evidence" value="ECO:0007669"/>
    <property type="project" value="InterPro"/>
</dbReference>
<proteinExistence type="predicted"/>
<feature type="compositionally biased region" description="Basic and acidic residues" evidence="1">
    <location>
        <begin position="411"/>
        <end position="424"/>
    </location>
</feature>
<protein>
    <recommendedName>
        <fullName evidence="2">Integrase catalytic domain-containing protein</fullName>
    </recommendedName>
</protein>
<evidence type="ECO:0000313" key="4">
    <source>
        <dbReference type="Proteomes" id="UP001432027"/>
    </source>
</evidence>
<dbReference type="InterPro" id="IPR001584">
    <property type="entry name" value="Integrase_cat-core"/>
</dbReference>
<evidence type="ECO:0000313" key="3">
    <source>
        <dbReference type="EMBL" id="GMS92595.1"/>
    </source>
</evidence>
<keyword evidence="4" id="KW-1185">Reference proteome</keyword>
<dbReference type="InterPro" id="IPR040676">
    <property type="entry name" value="DUF5641"/>
</dbReference>
<dbReference type="Pfam" id="PF18701">
    <property type="entry name" value="DUF5641"/>
    <property type="match status" value="1"/>
</dbReference>
<dbReference type="GO" id="GO:0003676">
    <property type="term" value="F:nucleic acid binding"/>
    <property type="evidence" value="ECO:0007669"/>
    <property type="project" value="InterPro"/>
</dbReference>
<accession>A0AAV5TG78</accession>
<dbReference type="InterPro" id="IPR012337">
    <property type="entry name" value="RNaseH-like_sf"/>
</dbReference>
<evidence type="ECO:0000256" key="1">
    <source>
        <dbReference type="SAM" id="MobiDB-lite"/>
    </source>
</evidence>
<dbReference type="InterPro" id="IPR005312">
    <property type="entry name" value="DUF1759"/>
</dbReference>
<dbReference type="PROSITE" id="PS50994">
    <property type="entry name" value="INTEGRASE"/>
    <property type="match status" value="1"/>
</dbReference>
<feature type="region of interest" description="Disordered" evidence="1">
    <location>
        <begin position="1537"/>
        <end position="1564"/>
    </location>
</feature>
<dbReference type="EMBL" id="BTSX01000004">
    <property type="protein sequence ID" value="GMS92595.1"/>
    <property type="molecule type" value="Genomic_DNA"/>
</dbReference>
<dbReference type="Pfam" id="PF17921">
    <property type="entry name" value="Integrase_H2C2"/>
    <property type="match status" value="1"/>
</dbReference>
<sequence>MSGSIRTRIGQARRRLRLHIEPVKSTMLTESATSTTPLAQRNDDEIMEDTQVILEVRAPFAKAYKALLKEHEAFTSLRSSSPAEEAEYQKYIKSYGDYTVELEKASDLLASVDSLVDRLMAEGRSRSLSMTDDNDDALTTTTGKSIEPTPAPRSSIKQSNPTASSLSTPLPPGLKTSNSSPENVDQVHGAILSTSLTPVETTIEHTLQHPLAAPAPQVIYTDTSSAFVTAALMGKSLPHFSGDVLEWPEFFESFVSLITHGRITGADKLSLLKMCLSGEAQELIAGLPKLDRNYEQAIVLLQQYFDKKHLRDHSLFTRLRKLQPCDRDVRNLRAFYLKLNVIVHQLLPNGEIDTPDMLVHLITSKLPIGMQTRIIKESARKSDFGVFSVLAILADAVEDEKIENEIMANNRTERRHENDRRAEKTLTSNQSNPNRSETTRDRAPRSNTKPSRFFPAPRNCRLCDGLHRENACATYTTPEDRRTAAYQMHLCLNCLKSQHRTEECKNPTRCYKCKEMHHTSICKKPTSIPSRAGNNESQPSRAKTVQFTAKPQPAKQVINRRPQHQQTHCVLSETIFDETTMTLQSSVVPPLVADQNASSQPLLCLEAVLHSPVDAARTVKTTVIFDSASTCSYITSDLATALDLPLIESQRIATQVFGKKRVDYKTVGIFPIGVTLRDGTQRNLATLSTPLICGEVKWLRKENESITQTQSTPSLLIGMDIFLEFFFGENFSMTRSEDGTHILSTPLGDIATKKRVNNRNLFSTILVNPSVESVPDIAKLTDMVKNFFSVEMIGVTDSPEIDDDDNKGLAHFLANIRFNESEQRYYVALPFRDENPQLPTNFEVYVDNYFGHASTIDEGTRQFHAVREFFAKASFNLREFVSNNQTLNHLFVSHNAAASDLIHAKILGVPWNTETDTYSLPSIKIPPAECKWTKRLILSHLNGFFDPFGLKELPVFVRNRTTKIKSLLPTAKFHHIDGTLNPADVASRGCTSDELEDHPLWWKGPAFLTQPPATWNPQPLLSSPTLKETTMAVAALSTDPIHESIPPLIDASRFSTWTKMVNTLILILIFIQRLKKVPASLSRVSLHCRAEQLLFKMSQTEYPPSPHLIKQLRMYQCTSTSLWRCRGRIDNAGIPIEAKHPVFLPRESSITRLYILYIHHSINHFGMQHTLTELRQRVWIPKGQATVKSSIRHCMHCKRDREKQFKLPEYPDLPSIRTVRPDHPFSAVGLDLAGPMQYKTDEGKQSKCWLIIMTCLHIRATFLDLITDMSLKTLLSRIRRFVATHGTPSTIVCDNASSFVALNRLQEAFRSPMQNEIVDYCASKGIQFKFLTPHSPWSGGIYEKIVGLTKTSLKAVTGTRILSLEEFTTILKEAEAILNSRPLTAINSDLDFTPLRPSDFLRPHASLSLPRLQNEIVEDDDSEWRPRQTLRDSIVDSWNQSMSLLNRFWIRWQREYLTSLRERYKREHDQGRLVNNDPPQYGDVVIIADPGIERGQWKLGRIIQVKNDRSAIVKTATGTLHRPLSLLYKLEIEETDRSINPTNQPNPIEDEEAKEPNDKVRPLRRSARLNPTLMMLSTLALLSTVCATTDSRCPEATSAHLRMIYVTPCMQQGFGVATIQLTNTNTQPVCWLKMECPNGHLRMPNSTETNSNYCGPICKCPEWTRTCSFYDGKHRDISSISHLPSVLN</sequence>
<dbReference type="SUPFAM" id="SSF53098">
    <property type="entry name" value="Ribonuclease H-like"/>
    <property type="match status" value="1"/>
</dbReference>
<reference evidence="3" key="1">
    <citation type="submission" date="2023-10" db="EMBL/GenBank/DDBJ databases">
        <title>Genome assembly of Pristionchus species.</title>
        <authorList>
            <person name="Yoshida K."/>
            <person name="Sommer R.J."/>
        </authorList>
    </citation>
    <scope>NUCLEOTIDE SEQUENCE</scope>
    <source>
        <strain evidence="3">RS0144</strain>
    </source>
</reference>
<dbReference type="InterPro" id="IPR041588">
    <property type="entry name" value="Integrase_H2C2"/>
</dbReference>
<gene>
    <name evidence="3" type="ORF">PENTCL1PPCAC_14770</name>
</gene>
<feature type="region of interest" description="Disordered" evidence="1">
    <location>
        <begin position="408"/>
        <end position="453"/>
    </location>
</feature>
<dbReference type="Pfam" id="PF03564">
    <property type="entry name" value="DUF1759"/>
    <property type="match status" value="1"/>
</dbReference>
<feature type="region of interest" description="Disordered" evidence="1">
    <location>
        <begin position="524"/>
        <end position="544"/>
    </location>
</feature>
<comment type="caution">
    <text evidence="3">The sequence shown here is derived from an EMBL/GenBank/DDBJ whole genome shotgun (WGS) entry which is preliminary data.</text>
</comment>
<feature type="compositionally biased region" description="Low complexity" evidence="1">
    <location>
        <begin position="161"/>
        <end position="177"/>
    </location>
</feature>
<feature type="compositionally biased region" description="Polar residues" evidence="1">
    <location>
        <begin position="425"/>
        <end position="436"/>
    </location>
</feature>
<dbReference type="PANTHER" id="PTHR47331">
    <property type="entry name" value="PHD-TYPE DOMAIN-CONTAINING PROTEIN"/>
    <property type="match status" value="1"/>
</dbReference>